<dbReference type="Proteomes" id="UP000838412">
    <property type="component" value="Chromosome 19"/>
</dbReference>
<evidence type="ECO:0000313" key="2">
    <source>
        <dbReference type="EMBL" id="CAH1251364.1"/>
    </source>
</evidence>
<protein>
    <submittedName>
        <fullName evidence="2">Hypp9054 protein</fullName>
    </submittedName>
</protein>
<evidence type="ECO:0000256" key="1">
    <source>
        <dbReference type="SAM" id="Phobius"/>
    </source>
</evidence>
<dbReference type="AlphaFoldDB" id="A0A8J9ZCW5"/>
<organism evidence="2 3">
    <name type="scientific">Branchiostoma lanceolatum</name>
    <name type="common">Common lancelet</name>
    <name type="synonym">Amphioxus lanceolatum</name>
    <dbReference type="NCBI Taxonomy" id="7740"/>
    <lineage>
        <taxon>Eukaryota</taxon>
        <taxon>Metazoa</taxon>
        <taxon>Chordata</taxon>
        <taxon>Cephalochordata</taxon>
        <taxon>Leptocardii</taxon>
        <taxon>Amphioxiformes</taxon>
        <taxon>Branchiostomatidae</taxon>
        <taxon>Branchiostoma</taxon>
    </lineage>
</organism>
<accession>A0A8J9ZCW5</accession>
<sequence length="192" mass="21895">MAIPVDGAVAVRRVPNPRRERHRLRLIGDDVQTCIRRIEFGIYLWAMWTLLKPMTHEPNVITIYSSYESMAPALSGGFVLFMPNVENYPISVGAIITVKEPGEEEWTSRDVEVKAKETILGIPTLLVSDSPHMESEHFPSDSRSPKLVTFPMSIPAPILYLGRAFFYMYFVFWVVVGAMCIDMWLHGEFEDV</sequence>
<feature type="transmembrane region" description="Helical" evidence="1">
    <location>
        <begin position="164"/>
        <end position="185"/>
    </location>
</feature>
<reference evidence="2" key="1">
    <citation type="submission" date="2022-01" db="EMBL/GenBank/DDBJ databases">
        <authorList>
            <person name="Braso-Vives M."/>
        </authorList>
    </citation>
    <scope>NUCLEOTIDE SEQUENCE</scope>
</reference>
<gene>
    <name evidence="2" type="primary">Hypp9054</name>
    <name evidence="2" type="ORF">BLAG_LOCUS11787</name>
</gene>
<dbReference type="EMBL" id="OV696704">
    <property type="protein sequence ID" value="CAH1251364.1"/>
    <property type="molecule type" value="Genomic_DNA"/>
</dbReference>
<keyword evidence="1" id="KW-0472">Membrane</keyword>
<keyword evidence="1" id="KW-1133">Transmembrane helix</keyword>
<keyword evidence="1" id="KW-0812">Transmembrane</keyword>
<name>A0A8J9ZCW5_BRALA</name>
<proteinExistence type="predicted"/>
<evidence type="ECO:0000313" key="3">
    <source>
        <dbReference type="Proteomes" id="UP000838412"/>
    </source>
</evidence>
<keyword evidence="3" id="KW-1185">Reference proteome</keyword>